<evidence type="ECO:0000259" key="10">
    <source>
        <dbReference type="Pfam" id="PF00266"/>
    </source>
</evidence>
<dbReference type="PIRSF" id="PIRSF005572">
    <property type="entry name" value="NifS"/>
    <property type="match status" value="1"/>
</dbReference>
<dbReference type="InterPro" id="IPR015421">
    <property type="entry name" value="PyrdxlP-dep_Trfase_major"/>
</dbReference>
<dbReference type="Gene3D" id="1.10.260.50">
    <property type="match status" value="1"/>
</dbReference>
<dbReference type="STRING" id="374847.Kcr_0889"/>
<dbReference type="KEGG" id="kcr:Kcr_0889"/>
<keyword evidence="6" id="KW-0663">Pyridoxal phosphate</keyword>
<dbReference type="PANTHER" id="PTHR11601">
    <property type="entry name" value="CYSTEINE DESULFURYLASE FAMILY MEMBER"/>
    <property type="match status" value="1"/>
</dbReference>
<dbReference type="EnsemblBacteria" id="ACB07635">
    <property type="protein sequence ID" value="ACB07635"/>
    <property type="gene ID" value="Kcr_0889"/>
</dbReference>
<evidence type="ECO:0000256" key="3">
    <source>
        <dbReference type="ARBA" id="ARBA00012239"/>
    </source>
</evidence>
<dbReference type="PhylomeDB" id="B1L5A6"/>
<dbReference type="GeneID" id="6094166"/>
<evidence type="ECO:0000256" key="6">
    <source>
        <dbReference type="ARBA" id="ARBA00022898"/>
    </source>
</evidence>
<dbReference type="SUPFAM" id="SSF53383">
    <property type="entry name" value="PLP-dependent transferases"/>
    <property type="match status" value="1"/>
</dbReference>
<gene>
    <name evidence="11" type="ordered locus">Kcr_0889</name>
</gene>
<dbReference type="Gene3D" id="3.90.1150.10">
    <property type="entry name" value="Aspartate Aminotransferase, domain 1"/>
    <property type="match status" value="1"/>
</dbReference>
<evidence type="ECO:0000256" key="9">
    <source>
        <dbReference type="RuleBase" id="RU004504"/>
    </source>
</evidence>
<dbReference type="GO" id="GO:0046872">
    <property type="term" value="F:metal ion binding"/>
    <property type="evidence" value="ECO:0007669"/>
    <property type="project" value="UniProtKB-KW"/>
</dbReference>
<dbReference type="InterPro" id="IPR016454">
    <property type="entry name" value="Cysteine_dSase"/>
</dbReference>
<keyword evidence="4" id="KW-0808">Transferase</keyword>
<evidence type="ECO:0000313" key="11">
    <source>
        <dbReference type="EMBL" id="ACB07635.1"/>
    </source>
</evidence>
<dbReference type="Gene3D" id="3.40.640.10">
    <property type="entry name" value="Type I PLP-dependent aspartate aminotransferase-like (Major domain)"/>
    <property type="match status" value="1"/>
</dbReference>
<keyword evidence="12" id="KW-1185">Reference proteome</keyword>
<proteinExistence type="inferred from homology"/>
<dbReference type="Pfam" id="PF00266">
    <property type="entry name" value="Aminotran_5"/>
    <property type="match status" value="1"/>
</dbReference>
<feature type="domain" description="Aminotransferase class V" evidence="10">
    <location>
        <begin position="17"/>
        <end position="377"/>
    </location>
</feature>
<keyword evidence="8" id="KW-0411">Iron-sulfur</keyword>
<dbReference type="InterPro" id="IPR015422">
    <property type="entry name" value="PyrdxlP-dep_Trfase_small"/>
</dbReference>
<dbReference type="RefSeq" id="WP_012309532.1">
    <property type="nucleotide sequence ID" value="NC_010482.1"/>
</dbReference>
<dbReference type="Proteomes" id="UP000001686">
    <property type="component" value="Chromosome"/>
</dbReference>
<name>B1L5A6_KORCO</name>
<dbReference type="eggNOG" id="arCOG00066">
    <property type="taxonomic scope" value="Archaea"/>
</dbReference>
<dbReference type="AlphaFoldDB" id="B1L5A6"/>
<evidence type="ECO:0000256" key="4">
    <source>
        <dbReference type="ARBA" id="ARBA00022679"/>
    </source>
</evidence>
<comment type="similarity">
    <text evidence="2">Belongs to the class-V pyridoxal-phosphate-dependent aminotransferase family. NifS/IscS subfamily.</text>
</comment>
<evidence type="ECO:0000256" key="2">
    <source>
        <dbReference type="ARBA" id="ARBA00006490"/>
    </source>
</evidence>
<dbReference type="PROSITE" id="PS00595">
    <property type="entry name" value="AA_TRANSFER_CLASS_5"/>
    <property type="match status" value="1"/>
</dbReference>
<keyword evidence="7" id="KW-0408">Iron</keyword>
<keyword evidence="5" id="KW-0479">Metal-binding</keyword>
<dbReference type="EC" id="2.8.1.7" evidence="3"/>
<evidence type="ECO:0000256" key="7">
    <source>
        <dbReference type="ARBA" id="ARBA00023004"/>
    </source>
</evidence>
<evidence type="ECO:0000256" key="5">
    <source>
        <dbReference type="ARBA" id="ARBA00022723"/>
    </source>
</evidence>
<dbReference type="GO" id="GO:0051536">
    <property type="term" value="F:iron-sulfur cluster binding"/>
    <property type="evidence" value="ECO:0007669"/>
    <property type="project" value="UniProtKB-KW"/>
</dbReference>
<dbReference type="HOGENOM" id="CLU_003433_0_0_2"/>
<dbReference type="EMBL" id="CP000968">
    <property type="protein sequence ID" value="ACB07635.1"/>
    <property type="molecule type" value="Genomic_DNA"/>
</dbReference>
<dbReference type="OrthoDB" id="9577at2157"/>
<accession>B1L5A6</accession>
<dbReference type="InterPro" id="IPR020578">
    <property type="entry name" value="Aminotrans_V_PyrdxlP_BS"/>
</dbReference>
<protein>
    <recommendedName>
        <fullName evidence="3">cysteine desulfurase</fullName>
        <ecNumber evidence="3">2.8.1.7</ecNumber>
    </recommendedName>
</protein>
<dbReference type="InParanoid" id="B1L5A6"/>
<comment type="cofactor">
    <cofactor evidence="1 9">
        <name>pyridoxal 5'-phosphate</name>
        <dbReference type="ChEBI" id="CHEBI:597326"/>
    </cofactor>
</comment>
<reference evidence="11 12" key="1">
    <citation type="journal article" date="2008" name="Proc. Natl. Acad. Sci. U.S.A.">
        <title>A korarchaeal genome reveals new insights into the evolution of the Archaea.</title>
        <authorList>
            <person name="Elkins J.G."/>
            <person name="Podar M."/>
            <person name="Graham D.E."/>
            <person name="Makarova K.S."/>
            <person name="Wolf Y."/>
            <person name="Randau L."/>
            <person name="Hedlund B.P."/>
            <person name="Brochier-Armanet C."/>
            <person name="Kunin V."/>
            <person name="Anderson I."/>
            <person name="Lapidus A."/>
            <person name="Goltsman E."/>
            <person name="Barry K."/>
            <person name="Koonin E.V."/>
            <person name="Hugenholtz P."/>
            <person name="Kyrpides N."/>
            <person name="Wanner G."/>
            <person name="Richardson P."/>
            <person name="Keller M."/>
            <person name="Stetter K.O."/>
        </authorList>
    </citation>
    <scope>NUCLEOTIDE SEQUENCE [LARGE SCALE GENOMIC DNA]</scope>
    <source>
        <strain evidence="12">OPF8</strain>
    </source>
</reference>
<organism evidence="11 12">
    <name type="scientific">Korarchaeum cryptofilum (strain OPF8)</name>
    <dbReference type="NCBI Taxonomy" id="374847"/>
    <lineage>
        <taxon>Archaea</taxon>
        <taxon>Thermoproteota</taxon>
        <taxon>Candidatus Korarchaeia</taxon>
        <taxon>Candidatus Korarchaeales</taxon>
        <taxon>Candidatus Korarchaeaceae</taxon>
        <taxon>Candidatus Korarchaeum</taxon>
    </lineage>
</organism>
<sequence length="400" mass="44446">MSVRDLLKVHGRPSKEVYLDNENSGWVPREVVEAMIPYFNVIGYGHPSITNKPGWEAFELIDEASELIARTLGADKEDINFVHSGTEANNLAILGTAKKSRKRKIIVSDIEHYSVLMPALSLQEQGFKVVRAPVDERGFVLSDVLSELVDSETFLVSIQTVNHEIGTIQRIKELSEIVKDKNPNVIFHTDACDAYMRIPIDLSKLDVDLLTISSHKILGPKGAAALYVRDEVEIEPIIKGALSSQTLWPGVENVPAIAGFKRAIELSLEDFDGRIRKLSSLRDFLIDSILDSVPDSILNGPRGDERVSDNVNISFLHVEGEALTVELSMRGVYVSSGSACTSRILEPSHVMLAIGRKHEEAHGSILFKLTRYHEMEDMRFVVDNVKEAVGRLRSISPLGR</sequence>
<dbReference type="InterPro" id="IPR015424">
    <property type="entry name" value="PyrdxlP-dep_Trfase"/>
</dbReference>
<evidence type="ECO:0000313" key="12">
    <source>
        <dbReference type="Proteomes" id="UP000001686"/>
    </source>
</evidence>
<evidence type="ECO:0000256" key="8">
    <source>
        <dbReference type="ARBA" id="ARBA00023014"/>
    </source>
</evidence>
<dbReference type="PANTHER" id="PTHR11601:SF34">
    <property type="entry name" value="CYSTEINE DESULFURASE"/>
    <property type="match status" value="1"/>
</dbReference>
<dbReference type="GO" id="GO:0031071">
    <property type="term" value="F:cysteine desulfurase activity"/>
    <property type="evidence" value="ECO:0007669"/>
    <property type="project" value="UniProtKB-EC"/>
</dbReference>
<dbReference type="InterPro" id="IPR000192">
    <property type="entry name" value="Aminotrans_V_dom"/>
</dbReference>
<evidence type="ECO:0000256" key="1">
    <source>
        <dbReference type="ARBA" id="ARBA00001933"/>
    </source>
</evidence>